<reference evidence="2" key="1">
    <citation type="submission" date="2020-10" db="EMBL/GenBank/DDBJ databases">
        <authorList>
            <person name="Han B."/>
            <person name="Lu T."/>
            <person name="Zhao Q."/>
            <person name="Huang X."/>
            <person name="Zhao Y."/>
        </authorList>
    </citation>
    <scope>NUCLEOTIDE SEQUENCE</scope>
</reference>
<dbReference type="AlphaFoldDB" id="A0A811N854"/>
<accession>A0A811N854</accession>
<dbReference type="PANTHER" id="PTHR11926">
    <property type="entry name" value="GLUCOSYL/GLUCURONOSYL TRANSFERASES"/>
    <property type="match status" value="1"/>
</dbReference>
<sequence length="167" mass="17483">MAGGGGPAAPARGTRIVLFPLPFQGHISPMLQLTSALHARGLAITVLHTAFNAPDPARHPAFTFVAVPDAIPEAVAATNNGLAELLALNAAMEASGHIRDADEEEPRLACLIFDSTLTAVHKAPAGLGLPTIVLHTSSEACFRMARSYDMLLDKGYLPSTGSAVWHQ</sequence>
<gene>
    <name evidence="2" type="ORF">NCGR_LOCUS13980</name>
</gene>
<organism evidence="2 3">
    <name type="scientific">Miscanthus lutarioriparius</name>
    <dbReference type="NCBI Taxonomy" id="422564"/>
    <lineage>
        <taxon>Eukaryota</taxon>
        <taxon>Viridiplantae</taxon>
        <taxon>Streptophyta</taxon>
        <taxon>Embryophyta</taxon>
        <taxon>Tracheophyta</taxon>
        <taxon>Spermatophyta</taxon>
        <taxon>Magnoliopsida</taxon>
        <taxon>Liliopsida</taxon>
        <taxon>Poales</taxon>
        <taxon>Poaceae</taxon>
        <taxon>PACMAD clade</taxon>
        <taxon>Panicoideae</taxon>
        <taxon>Andropogonodae</taxon>
        <taxon>Andropogoneae</taxon>
        <taxon>Saccharinae</taxon>
        <taxon>Miscanthus</taxon>
    </lineage>
</organism>
<evidence type="ECO:0000313" key="2">
    <source>
        <dbReference type="EMBL" id="CAD6220515.1"/>
    </source>
</evidence>
<dbReference type="OrthoDB" id="5835829at2759"/>
<comment type="caution">
    <text evidence="2">The sequence shown here is derived from an EMBL/GenBank/DDBJ whole genome shotgun (WGS) entry which is preliminary data.</text>
</comment>
<dbReference type="EMBL" id="CAJGYO010000003">
    <property type="protein sequence ID" value="CAD6220515.1"/>
    <property type="molecule type" value="Genomic_DNA"/>
</dbReference>
<comment type="similarity">
    <text evidence="1">Belongs to the UDP-glycosyltransferase family.</text>
</comment>
<dbReference type="GO" id="GO:0080044">
    <property type="term" value="F:quercetin 7-O-glucosyltransferase activity"/>
    <property type="evidence" value="ECO:0007669"/>
    <property type="project" value="TreeGrafter"/>
</dbReference>
<protein>
    <submittedName>
        <fullName evidence="2">Uncharacterized protein</fullName>
    </submittedName>
</protein>
<name>A0A811N854_9POAL</name>
<evidence type="ECO:0000313" key="3">
    <source>
        <dbReference type="Proteomes" id="UP000604825"/>
    </source>
</evidence>
<proteinExistence type="inferred from homology"/>
<dbReference type="Proteomes" id="UP000604825">
    <property type="component" value="Unassembled WGS sequence"/>
</dbReference>
<dbReference type="Gene3D" id="3.40.50.2000">
    <property type="entry name" value="Glycogen Phosphorylase B"/>
    <property type="match status" value="1"/>
</dbReference>
<evidence type="ECO:0000256" key="1">
    <source>
        <dbReference type="ARBA" id="ARBA00009995"/>
    </source>
</evidence>
<dbReference type="PANTHER" id="PTHR11926:SF950">
    <property type="entry name" value="UDP-GLYCOSYLTRANSFERASE 76C1"/>
    <property type="match status" value="1"/>
</dbReference>
<dbReference type="GO" id="GO:0080043">
    <property type="term" value="F:quercetin 3-O-glucosyltransferase activity"/>
    <property type="evidence" value="ECO:0007669"/>
    <property type="project" value="TreeGrafter"/>
</dbReference>
<keyword evidence="3" id="KW-1185">Reference proteome</keyword>
<dbReference type="SUPFAM" id="SSF53756">
    <property type="entry name" value="UDP-Glycosyltransferase/glycogen phosphorylase"/>
    <property type="match status" value="1"/>
</dbReference>